<protein>
    <recommendedName>
        <fullName evidence="7">BHLH domain-containing protein</fullName>
    </recommendedName>
</protein>
<keyword evidence="4" id="KW-0539">Nucleus</keyword>
<feature type="compositionally biased region" description="Polar residues" evidence="6">
    <location>
        <begin position="46"/>
        <end position="59"/>
    </location>
</feature>
<evidence type="ECO:0000313" key="8">
    <source>
        <dbReference type="EMBL" id="GKV38175.1"/>
    </source>
</evidence>
<dbReference type="GO" id="GO:0090575">
    <property type="term" value="C:RNA polymerase II transcription regulator complex"/>
    <property type="evidence" value="ECO:0007669"/>
    <property type="project" value="TreeGrafter"/>
</dbReference>
<evidence type="ECO:0000256" key="3">
    <source>
        <dbReference type="ARBA" id="ARBA00023163"/>
    </source>
</evidence>
<keyword evidence="2" id="KW-0805">Transcription regulation</keyword>
<dbReference type="InterPro" id="IPR015660">
    <property type="entry name" value="MASH1/Ascl1a-like"/>
</dbReference>
<evidence type="ECO:0000256" key="2">
    <source>
        <dbReference type="ARBA" id="ARBA00023015"/>
    </source>
</evidence>
<sequence>MDYVSSVLSFDQNTDDLFESFSFPSFEPDELFLALPQDTDFLSKKTNNCTGCVENGSNTGRRKAPKTPSSSGANKGVNPPDNKKKKIKHREIERQRRQEMATLYGAVKSLLPPDYLKGKRSVSDHMNQTVRYINDLQRRIGELNEKRNELKRLSSSCSSSFVPQCLQGCPDQDTTVTVRPCLGGGGVEVVISTALSQGLPLSSVIHVLIAEGLSIANCISTRVDERLMHTVVSEVSVGRVVDPSTLQKKLEELAFHSSRLDFVFDLLFD</sequence>
<comment type="caution">
    <text evidence="8">The sequence shown here is derived from an EMBL/GenBank/DDBJ whole genome shotgun (WGS) entry which is preliminary data.</text>
</comment>
<dbReference type="CDD" id="cd18914">
    <property type="entry name" value="bHLH_AtORG2_like"/>
    <property type="match status" value="1"/>
</dbReference>
<dbReference type="PROSITE" id="PS50888">
    <property type="entry name" value="BHLH"/>
    <property type="match status" value="1"/>
</dbReference>
<dbReference type="InterPro" id="IPR011598">
    <property type="entry name" value="bHLH_dom"/>
</dbReference>
<keyword evidence="3" id="KW-0804">Transcription</keyword>
<keyword evidence="9" id="KW-1185">Reference proteome</keyword>
<dbReference type="GO" id="GO:0000981">
    <property type="term" value="F:DNA-binding transcription factor activity, RNA polymerase II-specific"/>
    <property type="evidence" value="ECO:0007669"/>
    <property type="project" value="TreeGrafter"/>
</dbReference>
<comment type="subcellular location">
    <subcellularLocation>
        <location evidence="1">Nucleus</location>
    </subcellularLocation>
</comment>
<dbReference type="SUPFAM" id="SSF47459">
    <property type="entry name" value="HLH, helix-loop-helix DNA-binding domain"/>
    <property type="match status" value="1"/>
</dbReference>
<name>A0AAV5LM33_9ROSI</name>
<feature type="coiled-coil region" evidence="5">
    <location>
        <begin position="126"/>
        <end position="153"/>
    </location>
</feature>
<reference evidence="8 9" key="1">
    <citation type="journal article" date="2021" name="Commun. Biol.">
        <title>The genome of Shorea leprosula (Dipterocarpaceae) highlights the ecological relevance of drought in aseasonal tropical rainforests.</title>
        <authorList>
            <person name="Ng K.K.S."/>
            <person name="Kobayashi M.J."/>
            <person name="Fawcett J.A."/>
            <person name="Hatakeyama M."/>
            <person name="Paape T."/>
            <person name="Ng C.H."/>
            <person name="Ang C.C."/>
            <person name="Tnah L.H."/>
            <person name="Lee C.T."/>
            <person name="Nishiyama T."/>
            <person name="Sese J."/>
            <person name="O'Brien M.J."/>
            <person name="Copetti D."/>
            <person name="Mohd Noor M.I."/>
            <person name="Ong R.C."/>
            <person name="Putra M."/>
            <person name="Sireger I.Z."/>
            <person name="Indrioko S."/>
            <person name="Kosugi Y."/>
            <person name="Izuno A."/>
            <person name="Isagi Y."/>
            <person name="Lee S.L."/>
            <person name="Shimizu K.K."/>
        </authorList>
    </citation>
    <scope>NUCLEOTIDE SEQUENCE [LARGE SCALE GENOMIC DNA]</scope>
    <source>
        <strain evidence="8">214</strain>
    </source>
</reference>
<evidence type="ECO:0000256" key="6">
    <source>
        <dbReference type="SAM" id="MobiDB-lite"/>
    </source>
</evidence>
<dbReference type="GO" id="GO:0000977">
    <property type="term" value="F:RNA polymerase II transcription regulatory region sequence-specific DNA binding"/>
    <property type="evidence" value="ECO:0007669"/>
    <property type="project" value="TreeGrafter"/>
</dbReference>
<dbReference type="Gene3D" id="4.10.280.10">
    <property type="entry name" value="Helix-loop-helix DNA-binding domain"/>
    <property type="match status" value="1"/>
</dbReference>
<feature type="domain" description="BHLH" evidence="7">
    <location>
        <begin position="84"/>
        <end position="136"/>
    </location>
</feature>
<organism evidence="8 9">
    <name type="scientific">Rubroshorea leprosula</name>
    <dbReference type="NCBI Taxonomy" id="152421"/>
    <lineage>
        <taxon>Eukaryota</taxon>
        <taxon>Viridiplantae</taxon>
        <taxon>Streptophyta</taxon>
        <taxon>Embryophyta</taxon>
        <taxon>Tracheophyta</taxon>
        <taxon>Spermatophyta</taxon>
        <taxon>Magnoliopsida</taxon>
        <taxon>eudicotyledons</taxon>
        <taxon>Gunneridae</taxon>
        <taxon>Pentapetalae</taxon>
        <taxon>rosids</taxon>
        <taxon>malvids</taxon>
        <taxon>Malvales</taxon>
        <taxon>Dipterocarpaceae</taxon>
        <taxon>Rubroshorea</taxon>
    </lineage>
</organism>
<dbReference type="Proteomes" id="UP001054252">
    <property type="component" value="Unassembled WGS sequence"/>
</dbReference>
<evidence type="ECO:0000256" key="5">
    <source>
        <dbReference type="SAM" id="Coils"/>
    </source>
</evidence>
<dbReference type="InterPro" id="IPR036638">
    <property type="entry name" value="HLH_DNA-bd_sf"/>
</dbReference>
<dbReference type="EMBL" id="BPVZ01000126">
    <property type="protein sequence ID" value="GKV38175.1"/>
    <property type="molecule type" value="Genomic_DNA"/>
</dbReference>
<dbReference type="PANTHER" id="PTHR13935">
    <property type="entry name" value="ACHAETE-SCUTE TRANSCRIPTION FACTOR-RELATED"/>
    <property type="match status" value="1"/>
</dbReference>
<dbReference type="Pfam" id="PF00010">
    <property type="entry name" value="HLH"/>
    <property type="match status" value="1"/>
</dbReference>
<dbReference type="AlphaFoldDB" id="A0AAV5LM33"/>
<feature type="region of interest" description="Disordered" evidence="6">
    <location>
        <begin position="46"/>
        <end position="90"/>
    </location>
</feature>
<evidence type="ECO:0000256" key="4">
    <source>
        <dbReference type="ARBA" id="ARBA00023242"/>
    </source>
</evidence>
<proteinExistence type="predicted"/>
<dbReference type="PANTHER" id="PTHR13935:SF155">
    <property type="entry name" value="TRANSCRIPTION FACTOR BHLH120-LIKE"/>
    <property type="match status" value="1"/>
</dbReference>
<accession>A0AAV5LM33</accession>
<evidence type="ECO:0000313" key="9">
    <source>
        <dbReference type="Proteomes" id="UP001054252"/>
    </source>
</evidence>
<dbReference type="GO" id="GO:0046983">
    <property type="term" value="F:protein dimerization activity"/>
    <property type="evidence" value="ECO:0007669"/>
    <property type="project" value="InterPro"/>
</dbReference>
<keyword evidence="5" id="KW-0175">Coiled coil</keyword>
<gene>
    <name evidence="8" type="ORF">SLEP1_g46113</name>
</gene>
<evidence type="ECO:0000256" key="1">
    <source>
        <dbReference type="ARBA" id="ARBA00004123"/>
    </source>
</evidence>
<evidence type="ECO:0000259" key="7">
    <source>
        <dbReference type="PROSITE" id="PS50888"/>
    </source>
</evidence>